<dbReference type="EC" id="3.4.21.53" evidence="10 11"/>
<dbReference type="GO" id="GO:0016887">
    <property type="term" value="F:ATP hydrolysis activity"/>
    <property type="evidence" value="ECO:0007669"/>
    <property type="project" value="UniProtKB-UniRule"/>
</dbReference>
<dbReference type="InterPro" id="IPR008269">
    <property type="entry name" value="Lon_proteolytic"/>
</dbReference>
<keyword evidence="2 10" id="KW-0963">Cytoplasm</keyword>
<dbReference type="FunFam" id="2.30.130.40:FF:000001">
    <property type="entry name" value="Lon protease"/>
    <property type="match status" value="1"/>
</dbReference>
<comment type="function">
    <text evidence="10">ATP-dependent serine protease that mediates the selective degradation of mutant and abnormal proteins as well as certain short-lived regulatory proteins. Required for cellular homeostasis and for survival from DNA damage and developmental changes induced by stress. Degrades polypeptides processively to yield small peptide fragments that are 5 to 10 amino acids long. Binds to DNA in a double-stranded, site-specific manner.</text>
</comment>
<evidence type="ECO:0000313" key="19">
    <source>
        <dbReference type="Proteomes" id="UP000502260"/>
    </source>
</evidence>
<dbReference type="SMART" id="SM00382">
    <property type="entry name" value="AAA"/>
    <property type="match status" value="1"/>
</dbReference>
<dbReference type="GO" id="GO:0005737">
    <property type="term" value="C:cytoplasm"/>
    <property type="evidence" value="ECO:0007669"/>
    <property type="project" value="UniProtKB-SubCell"/>
</dbReference>
<evidence type="ECO:0000313" key="18">
    <source>
        <dbReference type="EMBL" id="BCB26973.1"/>
    </source>
</evidence>
<dbReference type="InterPro" id="IPR054594">
    <property type="entry name" value="Lon_lid"/>
</dbReference>
<name>A0A6F8VAV5_9PROT</name>
<evidence type="ECO:0000256" key="5">
    <source>
        <dbReference type="ARBA" id="ARBA00022801"/>
    </source>
</evidence>
<dbReference type="FunFam" id="3.40.50.300:FF:000021">
    <property type="entry name" value="Lon protease homolog"/>
    <property type="match status" value="1"/>
</dbReference>
<reference evidence="19" key="1">
    <citation type="submission" date="2020-03" db="EMBL/GenBank/DDBJ databases">
        <title>Complete genome sequence of sulfur-oxidizing bacterium skT11.</title>
        <authorList>
            <person name="Kanda M."/>
            <person name="Kojima H."/>
            <person name="Fukui M."/>
        </authorList>
    </citation>
    <scope>NUCLEOTIDE SEQUENCE [LARGE SCALE GENOMIC DNA]</scope>
    <source>
        <strain evidence="19">skT11</strain>
    </source>
</reference>
<evidence type="ECO:0000256" key="3">
    <source>
        <dbReference type="ARBA" id="ARBA00022670"/>
    </source>
</evidence>
<comment type="induction">
    <text evidence="10">By heat shock.</text>
</comment>
<feature type="domain" description="Lon proteolytic" evidence="16">
    <location>
        <begin position="595"/>
        <end position="776"/>
    </location>
</feature>
<dbReference type="EMBL" id="AP022853">
    <property type="protein sequence ID" value="BCB26973.1"/>
    <property type="molecule type" value="Genomic_DNA"/>
</dbReference>
<evidence type="ECO:0000256" key="1">
    <source>
        <dbReference type="ARBA" id="ARBA00004496"/>
    </source>
</evidence>
<comment type="subcellular location">
    <subcellularLocation>
        <location evidence="1 10 11">Cytoplasm</location>
    </subcellularLocation>
</comment>
<organism evidence="18 19">
    <name type="scientific">Sulfurimicrobium lacus</name>
    <dbReference type="NCBI Taxonomy" id="2715678"/>
    <lineage>
        <taxon>Bacteria</taxon>
        <taxon>Pseudomonadati</taxon>
        <taxon>Pseudomonadota</taxon>
        <taxon>Betaproteobacteria</taxon>
        <taxon>Nitrosomonadales</taxon>
        <taxon>Sulfuricellaceae</taxon>
        <taxon>Sulfurimicrobium</taxon>
    </lineage>
</organism>
<evidence type="ECO:0000256" key="8">
    <source>
        <dbReference type="ARBA" id="ARBA00023016"/>
    </source>
</evidence>
<keyword evidence="3 10" id="KW-0645">Protease</keyword>
<keyword evidence="5 10" id="KW-0378">Hydrolase</keyword>
<comment type="subunit">
    <text evidence="10 11">Homohexamer. Organized in a ring with a central cavity.</text>
</comment>
<evidence type="ECO:0000256" key="11">
    <source>
        <dbReference type="PIRNR" id="PIRNR001174"/>
    </source>
</evidence>
<keyword evidence="4 10" id="KW-0547">Nucleotide-binding</keyword>
<evidence type="ECO:0000259" key="17">
    <source>
        <dbReference type="PROSITE" id="PS51787"/>
    </source>
</evidence>
<dbReference type="Proteomes" id="UP000502260">
    <property type="component" value="Chromosome"/>
</dbReference>
<dbReference type="PANTHER" id="PTHR10046">
    <property type="entry name" value="ATP DEPENDENT LON PROTEASE FAMILY MEMBER"/>
    <property type="match status" value="1"/>
</dbReference>
<dbReference type="FunFam" id="3.30.230.10:FF:000010">
    <property type="entry name" value="Lon protease"/>
    <property type="match status" value="1"/>
</dbReference>
<dbReference type="PROSITE" id="PS51787">
    <property type="entry name" value="LON_N"/>
    <property type="match status" value="1"/>
</dbReference>
<dbReference type="FunFam" id="1.20.58.1480:FF:000001">
    <property type="entry name" value="Lon protease"/>
    <property type="match status" value="1"/>
</dbReference>
<feature type="domain" description="Lon N-terminal" evidence="17">
    <location>
        <begin position="15"/>
        <end position="208"/>
    </location>
</feature>
<protein>
    <recommendedName>
        <fullName evidence="10 11">Lon protease</fullName>
        <ecNumber evidence="10 11">3.4.21.53</ecNumber>
    </recommendedName>
    <alternativeName>
        <fullName evidence="10">ATP-dependent protease La</fullName>
    </alternativeName>
</protein>
<dbReference type="InterPro" id="IPR008268">
    <property type="entry name" value="Peptidase_S16_AS"/>
</dbReference>
<dbReference type="SUPFAM" id="SSF52540">
    <property type="entry name" value="P-loop containing nucleoside triphosphate hydrolases"/>
    <property type="match status" value="1"/>
</dbReference>
<dbReference type="GO" id="GO:0005524">
    <property type="term" value="F:ATP binding"/>
    <property type="evidence" value="ECO:0007669"/>
    <property type="project" value="UniProtKB-UniRule"/>
</dbReference>
<dbReference type="GO" id="GO:0006515">
    <property type="term" value="P:protein quality control for misfolded or incompletely synthesized proteins"/>
    <property type="evidence" value="ECO:0007669"/>
    <property type="project" value="UniProtKB-UniRule"/>
</dbReference>
<dbReference type="InterPro" id="IPR004815">
    <property type="entry name" value="Lon_bac/euk-typ"/>
</dbReference>
<dbReference type="HAMAP" id="MF_01973">
    <property type="entry name" value="lon_bact"/>
    <property type="match status" value="1"/>
</dbReference>
<evidence type="ECO:0000256" key="14">
    <source>
        <dbReference type="PROSITE-ProRule" id="PRU01122"/>
    </source>
</evidence>
<dbReference type="InterPro" id="IPR020568">
    <property type="entry name" value="Ribosomal_Su5_D2-typ_SF"/>
</dbReference>
<keyword evidence="8 10" id="KW-0346">Stress response</keyword>
<dbReference type="KEGG" id="slac:SKTS_18590"/>
<dbReference type="PROSITE" id="PS51786">
    <property type="entry name" value="LON_PROTEOLYTIC"/>
    <property type="match status" value="1"/>
</dbReference>
<dbReference type="InterPro" id="IPR027543">
    <property type="entry name" value="Lon_bac"/>
</dbReference>
<dbReference type="NCBIfam" id="TIGR00763">
    <property type="entry name" value="lon"/>
    <property type="match status" value="1"/>
</dbReference>
<evidence type="ECO:0000256" key="10">
    <source>
        <dbReference type="HAMAP-Rule" id="MF_01973"/>
    </source>
</evidence>
<dbReference type="GO" id="GO:0004176">
    <property type="term" value="F:ATP-dependent peptidase activity"/>
    <property type="evidence" value="ECO:0007669"/>
    <property type="project" value="UniProtKB-UniRule"/>
</dbReference>
<sequence>MSLQTHEPLSETVNLPLLPLRDVVVFPHMVIPLFVGRPKSIKALEAAMESGKHILLVAQKSAAKDEPTLDDLYHVGSVASILQMLKLPDGTVKVLVEGNQRAEVSEFFDGEEYFSAQAKVIPPEAENDNETEAMMRSVFAQFDQYVKLNKKIPPEILTSLASIDEAGRLADTIAAHLPLKLEQKQQVLEMFPVRERLEHLLGLLDAEIDILQVEKRIRGRVKRQMEKSQREYYLNEQVKAIQKELGDMEEGADLDELEKKIKAAQMPKEAKAKAEAELKKLKLMSPMSAEATVVRNYIDVLVGLPWKKKTKISKDLAVAEAVLEEDHYGLDKVKERIVEYLAVQQRVDKLKAPILCLVGPPGVGKTSLGQSIARATNRKFVRMALGGVRDESEIRGHRRTYIGSMPGKILQSMSKVGVRNPLFLLDEVDKMGMDFRGDPSSALLEVLDPEQNHTFVDHYVEVEYDLSDVMFVATSNTMNIPAPLLDRMEVIRLSGYTEDEKVNIAMRYLLPKQLKTHGLQETEINVPESVVRDIVRYYTREAGVRSLEREIAKICRKVVKELLLKKSSKKISVTTRNLDKYLGVQRFTFGVAEQHNQVGQVTGLAWTEVGGELLTIEGVALPGKGKMTTTGKLGEVMQESIQAALSVVRSRARALGIAEDFYQKNDIHIHLPEGATPKDGPSAGIALTTAMVSILTGIPVRADVAMTGEITLRGEVLPIGGLKEKLLAAHRGGIKVVLIPQENVKDLVEIPDNIKGKLEIHPVKWIDQVFDLALERKPQPLPEKTDEVTPLPAVVEDKAEVSAVKH</sequence>
<dbReference type="Pfam" id="PF00004">
    <property type="entry name" value="AAA"/>
    <property type="match status" value="1"/>
</dbReference>
<dbReference type="InterPro" id="IPR014721">
    <property type="entry name" value="Ribsml_uS5_D2-typ_fold_subgr"/>
</dbReference>
<dbReference type="Gene3D" id="1.20.5.5270">
    <property type="match status" value="1"/>
</dbReference>
<evidence type="ECO:0000259" key="16">
    <source>
        <dbReference type="PROSITE" id="PS51786"/>
    </source>
</evidence>
<dbReference type="SUPFAM" id="SSF54211">
    <property type="entry name" value="Ribosomal protein S5 domain 2-like"/>
    <property type="match status" value="1"/>
</dbReference>
<evidence type="ECO:0000256" key="7">
    <source>
        <dbReference type="ARBA" id="ARBA00022840"/>
    </source>
</evidence>
<proteinExistence type="evidence at transcript level"/>
<gene>
    <name evidence="18" type="primary">lon_1</name>
    <name evidence="10" type="synonym">lon</name>
    <name evidence="18" type="ORF">SKTS_18590</name>
</gene>
<dbReference type="GO" id="GO:0004252">
    <property type="term" value="F:serine-type endopeptidase activity"/>
    <property type="evidence" value="ECO:0007669"/>
    <property type="project" value="UniProtKB-UniRule"/>
</dbReference>
<keyword evidence="6 10" id="KW-0720">Serine protease</keyword>
<dbReference type="FunFam" id="1.20.5.5270:FF:000002">
    <property type="entry name" value="Lon protease homolog"/>
    <property type="match status" value="1"/>
</dbReference>
<dbReference type="Gene3D" id="3.40.50.300">
    <property type="entry name" value="P-loop containing nucleotide triphosphate hydrolases"/>
    <property type="match status" value="1"/>
</dbReference>
<dbReference type="AlphaFoldDB" id="A0A6F8VAV5"/>
<dbReference type="GO" id="GO:0034605">
    <property type="term" value="P:cellular response to heat"/>
    <property type="evidence" value="ECO:0007669"/>
    <property type="project" value="UniProtKB-UniRule"/>
</dbReference>
<dbReference type="PRINTS" id="PR00830">
    <property type="entry name" value="ENDOLAPTASE"/>
</dbReference>
<feature type="binding site" evidence="10 13">
    <location>
        <begin position="359"/>
        <end position="366"/>
    </location>
    <ligand>
        <name>ATP</name>
        <dbReference type="ChEBI" id="CHEBI:30616"/>
    </ligand>
</feature>
<dbReference type="Pfam" id="PF02190">
    <property type="entry name" value="LON_substr_bdg"/>
    <property type="match status" value="1"/>
</dbReference>
<dbReference type="InterPro" id="IPR003593">
    <property type="entry name" value="AAA+_ATPase"/>
</dbReference>
<dbReference type="Pfam" id="PF05362">
    <property type="entry name" value="Lon_C"/>
    <property type="match status" value="1"/>
</dbReference>
<accession>A0A6F8VAV5</accession>
<dbReference type="NCBIfam" id="NF008053">
    <property type="entry name" value="PRK10787.1"/>
    <property type="match status" value="1"/>
</dbReference>
<feature type="active site" evidence="10 12">
    <location>
        <position position="682"/>
    </location>
</feature>
<evidence type="ECO:0000256" key="12">
    <source>
        <dbReference type="PIRSR" id="PIRSR001174-1"/>
    </source>
</evidence>
<evidence type="ECO:0000256" key="6">
    <source>
        <dbReference type="ARBA" id="ARBA00022825"/>
    </source>
</evidence>
<dbReference type="RefSeq" id="WP_173063769.1">
    <property type="nucleotide sequence ID" value="NZ_AP022853.1"/>
</dbReference>
<dbReference type="InterPro" id="IPR046336">
    <property type="entry name" value="Lon_prtase_N_sf"/>
</dbReference>
<evidence type="ECO:0000256" key="2">
    <source>
        <dbReference type="ARBA" id="ARBA00022490"/>
    </source>
</evidence>
<keyword evidence="7 10" id="KW-0067">ATP-binding</keyword>
<dbReference type="Pfam" id="PF22667">
    <property type="entry name" value="Lon_lid"/>
    <property type="match status" value="1"/>
</dbReference>
<dbReference type="FunFam" id="1.10.8.60:FF:000035">
    <property type="entry name" value="Lon protease"/>
    <property type="match status" value="1"/>
</dbReference>
<evidence type="ECO:0000256" key="13">
    <source>
        <dbReference type="PIRSR" id="PIRSR001174-2"/>
    </source>
</evidence>
<dbReference type="CDD" id="cd19500">
    <property type="entry name" value="RecA-like_Lon"/>
    <property type="match status" value="1"/>
</dbReference>
<dbReference type="InterPro" id="IPR015947">
    <property type="entry name" value="PUA-like_sf"/>
</dbReference>
<dbReference type="PIRSF" id="PIRSF001174">
    <property type="entry name" value="Lon_proteas"/>
    <property type="match status" value="1"/>
</dbReference>
<dbReference type="Gene3D" id="1.10.8.60">
    <property type="match status" value="1"/>
</dbReference>
<keyword evidence="19" id="KW-1185">Reference proteome</keyword>
<evidence type="ECO:0000256" key="9">
    <source>
        <dbReference type="ARBA" id="ARBA00050665"/>
    </source>
</evidence>
<evidence type="ECO:0000256" key="4">
    <source>
        <dbReference type="ARBA" id="ARBA00022741"/>
    </source>
</evidence>
<dbReference type="InterPro" id="IPR003959">
    <property type="entry name" value="ATPase_AAA_core"/>
</dbReference>
<evidence type="ECO:0000256" key="15">
    <source>
        <dbReference type="RuleBase" id="RU000591"/>
    </source>
</evidence>
<dbReference type="Gene3D" id="2.30.130.40">
    <property type="entry name" value="LON domain-like"/>
    <property type="match status" value="1"/>
</dbReference>
<dbReference type="SUPFAM" id="SSF88697">
    <property type="entry name" value="PUA domain-like"/>
    <property type="match status" value="1"/>
</dbReference>
<dbReference type="InterPro" id="IPR027417">
    <property type="entry name" value="P-loop_NTPase"/>
</dbReference>
<dbReference type="SMART" id="SM00464">
    <property type="entry name" value="LON"/>
    <property type="match status" value="1"/>
</dbReference>
<dbReference type="GO" id="GO:0043565">
    <property type="term" value="F:sequence-specific DNA binding"/>
    <property type="evidence" value="ECO:0007669"/>
    <property type="project" value="UniProtKB-UniRule"/>
</dbReference>
<dbReference type="Gene3D" id="1.20.58.1480">
    <property type="match status" value="1"/>
</dbReference>
<dbReference type="InterPro" id="IPR027065">
    <property type="entry name" value="Lon_Prtase"/>
</dbReference>
<comment type="catalytic activity">
    <reaction evidence="9 10 11 14">
        <text>Hydrolysis of proteins in presence of ATP.</text>
        <dbReference type="EC" id="3.4.21.53"/>
    </reaction>
</comment>
<dbReference type="InterPro" id="IPR003111">
    <property type="entry name" value="Lon_prtase_N"/>
</dbReference>
<dbReference type="Gene3D" id="3.30.230.10">
    <property type="match status" value="1"/>
</dbReference>
<dbReference type="PROSITE" id="PS01046">
    <property type="entry name" value="LON_SER"/>
    <property type="match status" value="1"/>
</dbReference>
<feature type="active site" evidence="10 12">
    <location>
        <position position="725"/>
    </location>
</feature>
<comment type="similarity">
    <text evidence="10 11 14 15">Belongs to the peptidase S16 family.</text>
</comment>